<gene>
    <name evidence="6" type="primary">LOC108615885</name>
</gene>
<feature type="compositionally biased region" description="Low complexity" evidence="1">
    <location>
        <begin position="913"/>
        <end position="922"/>
    </location>
</feature>
<dbReference type="SUPFAM" id="SSF50978">
    <property type="entry name" value="WD40 repeat-like"/>
    <property type="match status" value="2"/>
</dbReference>
<dbReference type="InterPro" id="IPR052640">
    <property type="entry name" value="Gemin-5"/>
</dbReference>
<dbReference type="InterPro" id="IPR056421">
    <property type="entry name" value="TPR_GEMI5"/>
</dbReference>
<feature type="compositionally biased region" description="Polar residues" evidence="1">
    <location>
        <begin position="338"/>
        <end position="347"/>
    </location>
</feature>
<dbReference type="InterPro" id="IPR056424">
    <property type="entry name" value="Beta-prop_GEMI5_2nd"/>
</dbReference>
<evidence type="ECO:0000259" key="2">
    <source>
        <dbReference type="Pfam" id="PF23770"/>
    </source>
</evidence>
<feature type="compositionally biased region" description="Polar residues" evidence="1">
    <location>
        <begin position="888"/>
        <end position="899"/>
    </location>
</feature>
<organism evidence="5 6">
    <name type="scientific">Drosophila arizonae</name>
    <name type="common">Fruit fly</name>
    <dbReference type="NCBI Taxonomy" id="7263"/>
    <lineage>
        <taxon>Eukaryota</taxon>
        <taxon>Metazoa</taxon>
        <taxon>Ecdysozoa</taxon>
        <taxon>Arthropoda</taxon>
        <taxon>Hexapoda</taxon>
        <taxon>Insecta</taxon>
        <taxon>Pterygota</taxon>
        <taxon>Neoptera</taxon>
        <taxon>Endopterygota</taxon>
        <taxon>Diptera</taxon>
        <taxon>Brachycera</taxon>
        <taxon>Muscomorpha</taxon>
        <taxon>Ephydroidea</taxon>
        <taxon>Drosophilidae</taxon>
        <taxon>Drosophila</taxon>
    </lineage>
</organism>
<dbReference type="InterPro" id="IPR036322">
    <property type="entry name" value="WD40_repeat_dom_sf"/>
</dbReference>
<reference evidence="5" key="2">
    <citation type="journal article" date="2016" name="G3 (Bethesda)">
        <title>Genome Evolution in Three Species of Cactophilic Drosophila.</title>
        <authorList>
            <person name="Sanchez-Flores A."/>
            <person name="Penazola F."/>
            <person name="Carpinteyro-Ponce J."/>
            <person name="Nazario-Yepiz N."/>
            <person name="Abreu-Goodger C."/>
            <person name="Machado C.A."/>
            <person name="Markow T.A."/>
        </authorList>
    </citation>
    <scope>NUCLEOTIDE SEQUENCE [LARGE SCALE GENOMIC DNA]</scope>
</reference>
<protein>
    <submittedName>
        <fullName evidence="6">Protein rigor mortis</fullName>
    </submittedName>
</protein>
<evidence type="ECO:0000259" key="3">
    <source>
        <dbReference type="Pfam" id="PF23774"/>
    </source>
</evidence>
<proteinExistence type="predicted"/>
<feature type="region of interest" description="Disordered" evidence="1">
    <location>
        <begin position="338"/>
        <end position="368"/>
    </location>
</feature>
<accession>A0ABM1PG70</accession>
<dbReference type="Gene3D" id="2.130.10.10">
    <property type="entry name" value="YVTN repeat-like/Quinoprotein amine dehydrogenase"/>
    <property type="match status" value="3"/>
</dbReference>
<evidence type="ECO:0000256" key="1">
    <source>
        <dbReference type="SAM" id="MobiDB-lite"/>
    </source>
</evidence>
<dbReference type="SMART" id="SM00320">
    <property type="entry name" value="WD40"/>
    <property type="match status" value="6"/>
</dbReference>
<feature type="compositionally biased region" description="Basic and acidic residues" evidence="1">
    <location>
        <begin position="348"/>
        <end position="358"/>
    </location>
</feature>
<feature type="domain" description="Gem-associated protein 5 first beta-propeller" evidence="2">
    <location>
        <begin position="26"/>
        <end position="545"/>
    </location>
</feature>
<evidence type="ECO:0000259" key="4">
    <source>
        <dbReference type="Pfam" id="PF23775"/>
    </source>
</evidence>
<feature type="region of interest" description="Disordered" evidence="1">
    <location>
        <begin position="226"/>
        <end position="245"/>
    </location>
</feature>
<dbReference type="RefSeq" id="XP_017866206.1">
    <property type="nucleotide sequence ID" value="XM_018010717.1"/>
</dbReference>
<dbReference type="InterPro" id="IPR056432">
    <property type="entry name" value="Beta-prop_GEMI5_1st"/>
</dbReference>
<dbReference type="GeneID" id="108615885"/>
<feature type="domain" description="Gem-associated protein 5 TPR" evidence="3">
    <location>
        <begin position="1026"/>
        <end position="1183"/>
    </location>
</feature>
<keyword evidence="5" id="KW-1185">Reference proteome</keyword>
<feature type="compositionally biased region" description="Basic residues" evidence="1">
    <location>
        <begin position="901"/>
        <end position="912"/>
    </location>
</feature>
<reference evidence="6" key="3">
    <citation type="submission" date="2025-08" db="UniProtKB">
        <authorList>
            <consortium name="RefSeq"/>
        </authorList>
    </citation>
    <scope>IDENTIFICATION</scope>
    <source>
        <tissue evidence="6">Whole organism</tissue>
    </source>
</reference>
<evidence type="ECO:0000313" key="5">
    <source>
        <dbReference type="Proteomes" id="UP000694904"/>
    </source>
</evidence>
<sequence length="1234" mass="138132">MKRAVIINNVPTPICVQTPLAVATPDGGLLYSGFKCINYIPAVDAKDREVKTMSSRITISGLDVSPLWGKQHKSEIVSNAHDKQFAIVGEDWSVLVWDCDMGVAIKGHTAHQRPNEARDARLHPQLNVLMSYICNGNILSMDAGSLVVYCVASNSYFRRPTFLSQRNHNLSVLSCSPYDEHIFAVGTSGGSILVCNLNEMNIVHKLNGHGRSASICYLAWREMSQQPEQQREQDQEEPQADSDQLRIAKSKAAEADDIFDIYNYDHLESEFGAPASVRPRLTSKSSDDCGDFVGLEKPANNAGLDFMEACESLKVELAAHRQGPKDQPQVEVTLQDCQQTGTTGPRSDSSHNSEKDQQELQSASEGSLEVIQFSSSSDDAVIVDGEASKPKREVLHHIYHQAEVHDAPTESPQLQQQQLQTNVQPLDKQTSVETLSYCSTEILPARPDILLASINDIDTIMIWNTRTGEHCAKNYSKSNTTAKSKQLYWLNDHTIVSLSRNNLCFWSVSYEAKSRRYKITRDQLHKCSEQDIISCVASAAYPQIWLNMRNRRVLLLNPLTGQVNAVYGCLAYGVRAMSECPNDMNKIVLGCSDKRIAMFDISKLSDRCIPIESVHVNSAVYSLSWSPDCLQLAYGTADGIVGILDVERMRVKNTFRPVQKKEIYSLVWKEDYIYFIVNRMVGMYCARQPNLEALLMKHIERPSFLNVRGPLLLIGTENGLLQLHSRTSFEQLPCTALFARYVTDIAFSPVATNVFAVAGNDCMIYVLELHLATRSWTKLHKFTDNDSCASIASVKWSNQHAHLLLSFHIEGKVCMWSTKEPKQPPLIIKYECPMWSGLFLPSDELIIMCGGKTLSLELVSIKEALASNEKQIRSKLDPIGKLHWAYKSNAQPNQPTLTAAQRKRQSREKRKANQAAAASGQAVKPEVDAQQSVEQKEQEQQQPAQPPIESMMGALSLQTKGTNTNALECRKCKQLEAQSAPNTFLSHSRTCLCLAQKELNKSALEKLAIVLTEDAAKIDKSVLMSKLFSTKVMAKELVATELSNLKQSNNKDIAPVNLAVTTFKLREELEQHIANKTLNEWHISLAPAVSYVFWQICCKAYAQQMEEQGYILHAATYMLAVDMQTEAIEMLLKHEYFKEALINARIHLAATDPIIKTIINKWLDQLEKTGNYAAAALICVLDNEMLRGYLFLRKFRNRTAEIADLMEQIKRIGQLGPMFDEGKSEPEEGVEEAA</sequence>
<dbReference type="Pfam" id="PF23775">
    <property type="entry name" value="Beta-prop_RIG_2nd"/>
    <property type="match status" value="1"/>
</dbReference>
<feature type="region of interest" description="Disordered" evidence="1">
    <location>
        <begin position="887"/>
        <end position="947"/>
    </location>
</feature>
<dbReference type="InterPro" id="IPR001680">
    <property type="entry name" value="WD40_rpt"/>
</dbReference>
<dbReference type="Pfam" id="PF23774">
    <property type="entry name" value="TPR_GEMI5"/>
    <property type="match status" value="1"/>
</dbReference>
<name>A0ABM1PG70_DROAR</name>
<dbReference type="PANTHER" id="PTHR46362:SF1">
    <property type="entry name" value="GEM-ASSOCIATED PROTEIN 5"/>
    <property type="match status" value="1"/>
</dbReference>
<evidence type="ECO:0000313" key="6">
    <source>
        <dbReference type="RefSeq" id="XP_017866206.1"/>
    </source>
</evidence>
<dbReference type="Pfam" id="PF23770">
    <property type="entry name" value="Beta-prop_RIG_1st"/>
    <property type="match status" value="1"/>
</dbReference>
<dbReference type="InterPro" id="IPR015943">
    <property type="entry name" value="WD40/YVTN_repeat-like_dom_sf"/>
</dbReference>
<feature type="domain" description="Gem-associated protein 5 second beta-propeller" evidence="4">
    <location>
        <begin position="581"/>
        <end position="852"/>
    </location>
</feature>
<dbReference type="PANTHER" id="PTHR46362">
    <property type="entry name" value="GEM-ASSOCIATED PROTEIN 5"/>
    <property type="match status" value="1"/>
</dbReference>
<reference evidence="5" key="1">
    <citation type="journal article" date="1997" name="Nucleic Acids Res.">
        <title>tRNAscan-SE: a program for improved detection of transfer RNA genes in genomic sequence.</title>
        <authorList>
            <person name="Lowe T.M."/>
            <person name="Eddy S.R."/>
        </authorList>
    </citation>
    <scope>NUCLEOTIDE SEQUENCE [LARGE SCALE GENOMIC DNA]</scope>
</reference>
<dbReference type="Proteomes" id="UP000694904">
    <property type="component" value="Chromosome 5"/>
</dbReference>